<dbReference type="AlphaFoldDB" id="A0A1A6AAR9"/>
<feature type="region of interest" description="Disordered" evidence="1">
    <location>
        <begin position="1"/>
        <end position="91"/>
    </location>
</feature>
<reference evidence="2" key="1">
    <citation type="submission" date="2013-07" db="EMBL/GenBank/DDBJ databases">
        <title>The Genome Sequence of Cryptococcus dejecticola CBS10117.</title>
        <authorList>
            <consortium name="The Broad Institute Genome Sequencing Platform"/>
            <person name="Cuomo C."/>
            <person name="Litvintseva A."/>
            <person name="Chen Y."/>
            <person name="Heitman J."/>
            <person name="Sun S."/>
            <person name="Springer D."/>
            <person name="Dromer F."/>
            <person name="Young S.K."/>
            <person name="Zeng Q."/>
            <person name="Gargeya S."/>
            <person name="Fitzgerald M."/>
            <person name="Abouelleil A."/>
            <person name="Alvarado L."/>
            <person name="Berlin A.M."/>
            <person name="Chapman S.B."/>
            <person name="Dewar J."/>
            <person name="Goldberg J."/>
            <person name="Griggs A."/>
            <person name="Gujja S."/>
            <person name="Hansen M."/>
            <person name="Howarth C."/>
            <person name="Imamovic A."/>
            <person name="Larimer J."/>
            <person name="McCowan C."/>
            <person name="Murphy C."/>
            <person name="Pearson M."/>
            <person name="Priest M."/>
            <person name="Roberts A."/>
            <person name="Saif S."/>
            <person name="Shea T."/>
            <person name="Sykes S."/>
            <person name="Wortman J."/>
            <person name="Nusbaum C."/>
            <person name="Birren B."/>
        </authorList>
    </citation>
    <scope>NUCLEOTIDE SEQUENCE [LARGE SCALE GENOMIC DNA]</scope>
    <source>
        <strain evidence="2">CBS 10117</strain>
    </source>
</reference>
<feature type="compositionally biased region" description="Basic and acidic residues" evidence="1">
    <location>
        <begin position="155"/>
        <end position="167"/>
    </location>
</feature>
<dbReference type="EMBL" id="KI894029">
    <property type="protein sequence ID" value="OBR87162.1"/>
    <property type="molecule type" value="Genomic_DNA"/>
</dbReference>
<dbReference type="RefSeq" id="XP_018265004.1">
    <property type="nucleotide sequence ID" value="XM_018406510.1"/>
</dbReference>
<feature type="compositionally biased region" description="Acidic residues" evidence="1">
    <location>
        <begin position="64"/>
        <end position="85"/>
    </location>
</feature>
<sequence>MATASLVRVLTRESIDTQRALAPIVGTKDYDQHQAEDHDAPELENEESQIEQDEHEGDQHTENTEDEDDGTNQEEEIKSDDDDDTSSTYCPGCEQQIFLGRYYLPEGMTNADFEVGEAVQDPDASSDFVVPSDQEDEPELEPEAQPNQADDVEEEAQHNFEEDHKSEDDGEAQQGDDSVEDEEAYAVAGISYVCIETG</sequence>
<evidence type="ECO:0000313" key="4">
    <source>
        <dbReference type="Proteomes" id="UP000078595"/>
    </source>
</evidence>
<name>A0A1A6AAR9_9TREE</name>
<feature type="region of interest" description="Disordered" evidence="1">
    <location>
        <begin position="113"/>
        <end position="184"/>
    </location>
</feature>
<dbReference type="Proteomes" id="UP000078595">
    <property type="component" value="Chromosome 3"/>
</dbReference>
<evidence type="ECO:0000313" key="2">
    <source>
        <dbReference type="EMBL" id="OBR87162.1"/>
    </source>
</evidence>
<protein>
    <submittedName>
        <fullName evidence="2">Uncharacterized protein</fullName>
    </submittedName>
</protein>
<dbReference type="EMBL" id="CP144532">
    <property type="protein sequence ID" value="WWC60591.1"/>
    <property type="molecule type" value="Genomic_DNA"/>
</dbReference>
<feature type="compositionally biased region" description="Acidic residues" evidence="1">
    <location>
        <begin position="42"/>
        <end position="56"/>
    </location>
</feature>
<keyword evidence="4" id="KW-1185">Reference proteome</keyword>
<evidence type="ECO:0000256" key="1">
    <source>
        <dbReference type="SAM" id="MobiDB-lite"/>
    </source>
</evidence>
<reference evidence="3" key="2">
    <citation type="submission" date="2013-07" db="EMBL/GenBank/DDBJ databases">
        <authorList>
            <consortium name="The Broad Institute Genome Sequencing Platform"/>
            <person name="Cuomo C."/>
            <person name="Litvintseva A."/>
            <person name="Chen Y."/>
            <person name="Heitman J."/>
            <person name="Sun S."/>
            <person name="Springer D."/>
            <person name="Dromer F."/>
            <person name="Young S.K."/>
            <person name="Zeng Q."/>
            <person name="Gargeya S."/>
            <person name="Fitzgerald M."/>
            <person name="Abouelleil A."/>
            <person name="Alvarado L."/>
            <person name="Berlin A.M."/>
            <person name="Chapman S.B."/>
            <person name="Dewar J."/>
            <person name="Goldberg J."/>
            <person name="Griggs A."/>
            <person name="Gujja S."/>
            <person name="Hansen M."/>
            <person name="Howarth C."/>
            <person name="Imamovic A."/>
            <person name="Larimer J."/>
            <person name="McCowan C."/>
            <person name="Murphy C."/>
            <person name="Pearson M."/>
            <person name="Priest M."/>
            <person name="Roberts A."/>
            <person name="Saif S."/>
            <person name="Shea T."/>
            <person name="Sykes S."/>
            <person name="Wortman J."/>
            <person name="Nusbaum C."/>
            <person name="Birren B."/>
        </authorList>
    </citation>
    <scope>NUCLEOTIDE SEQUENCE</scope>
    <source>
        <strain evidence="3">CBS 10117</strain>
    </source>
</reference>
<feature type="compositionally biased region" description="Acidic residues" evidence="1">
    <location>
        <begin position="133"/>
        <end position="142"/>
    </location>
</feature>
<reference evidence="3" key="3">
    <citation type="submission" date="2024-02" db="EMBL/GenBank/DDBJ databases">
        <title>Comparative genomics of Cryptococcus and Kwoniella reveals pathogenesis evolution and contrasting modes of karyotype evolution via chromosome fusion or intercentromeric recombination.</title>
        <authorList>
            <person name="Coelho M.A."/>
            <person name="David-Palma M."/>
            <person name="Shea T."/>
            <person name="Bowers K."/>
            <person name="McGinley-Smith S."/>
            <person name="Mohammad A.W."/>
            <person name="Gnirke A."/>
            <person name="Yurkov A.M."/>
            <person name="Nowrousian M."/>
            <person name="Sun S."/>
            <person name="Cuomo C.A."/>
            <person name="Heitman J."/>
        </authorList>
    </citation>
    <scope>NUCLEOTIDE SEQUENCE</scope>
    <source>
        <strain evidence="3">CBS 10117</strain>
    </source>
</reference>
<dbReference type="GeneID" id="28966885"/>
<evidence type="ECO:0000313" key="3">
    <source>
        <dbReference type="EMBL" id="WWC60591.1"/>
    </source>
</evidence>
<feature type="compositionally biased region" description="Basic and acidic residues" evidence="1">
    <location>
        <begin position="28"/>
        <end position="41"/>
    </location>
</feature>
<gene>
    <name evidence="2" type="ORF">I303_03186</name>
    <name evidence="3" type="ORF">I303_103165</name>
</gene>
<accession>A0A1A6AAR9</accession>
<dbReference type="KEGG" id="kdj:28966885"/>
<proteinExistence type="predicted"/>
<dbReference type="VEuPathDB" id="FungiDB:I303_03186"/>
<organism evidence="2">
    <name type="scientific">Kwoniella dejecticola CBS 10117</name>
    <dbReference type="NCBI Taxonomy" id="1296121"/>
    <lineage>
        <taxon>Eukaryota</taxon>
        <taxon>Fungi</taxon>
        <taxon>Dikarya</taxon>
        <taxon>Basidiomycota</taxon>
        <taxon>Agaricomycotina</taxon>
        <taxon>Tremellomycetes</taxon>
        <taxon>Tremellales</taxon>
        <taxon>Cryptococcaceae</taxon>
        <taxon>Kwoniella</taxon>
    </lineage>
</organism>